<dbReference type="OrthoDB" id="1013043at2"/>
<dbReference type="EMBL" id="QANS01000001">
    <property type="protein sequence ID" value="PTU33286.1"/>
    <property type="molecule type" value="Genomic_DNA"/>
</dbReference>
<dbReference type="Proteomes" id="UP000244248">
    <property type="component" value="Unassembled WGS sequence"/>
</dbReference>
<feature type="region of interest" description="Disordered" evidence="1">
    <location>
        <begin position="275"/>
        <end position="295"/>
    </location>
</feature>
<evidence type="ECO:0008006" key="4">
    <source>
        <dbReference type="Google" id="ProtNLM"/>
    </source>
</evidence>
<organism evidence="2 3">
    <name type="scientific">Stenotrophobium rhamnosiphilum</name>
    <dbReference type="NCBI Taxonomy" id="2029166"/>
    <lineage>
        <taxon>Bacteria</taxon>
        <taxon>Pseudomonadati</taxon>
        <taxon>Pseudomonadota</taxon>
        <taxon>Gammaproteobacteria</taxon>
        <taxon>Nevskiales</taxon>
        <taxon>Nevskiaceae</taxon>
        <taxon>Stenotrophobium</taxon>
    </lineage>
</organism>
<comment type="caution">
    <text evidence="2">The sequence shown here is derived from an EMBL/GenBank/DDBJ whole genome shotgun (WGS) entry which is preliminary data.</text>
</comment>
<gene>
    <name evidence="2" type="ORF">CJD38_01845</name>
</gene>
<keyword evidence="3" id="KW-1185">Reference proteome</keyword>
<dbReference type="AlphaFoldDB" id="A0A2T5ML29"/>
<protein>
    <recommendedName>
        <fullName evidence="4">Peptidase M3A/M3B catalytic domain-containing protein</fullName>
    </recommendedName>
</protein>
<dbReference type="Gene3D" id="1.10.1370.30">
    <property type="match status" value="1"/>
</dbReference>
<evidence type="ECO:0000313" key="2">
    <source>
        <dbReference type="EMBL" id="PTU33286.1"/>
    </source>
</evidence>
<evidence type="ECO:0000256" key="1">
    <source>
        <dbReference type="SAM" id="MobiDB-lite"/>
    </source>
</evidence>
<name>A0A2T5ML29_9GAMM</name>
<dbReference type="SUPFAM" id="SSF55486">
    <property type="entry name" value="Metalloproteases ('zincins'), catalytic domain"/>
    <property type="match status" value="1"/>
</dbReference>
<accession>A0A2T5ML29</accession>
<proteinExistence type="predicted"/>
<sequence length="673" mass="75275">MPTQAASKVVVNAKLSAQLEQELVSKYGEAQLERAHRGIEQVATVWRAQDGDALAFSTFVRDNFAGTQSAVDAMFNRYEYNLEQLDGHLHEINREFRTPSDLDVGPIASYDDIFSAYDPSAHVLDDFFSNKLAQIALLNFPLTTLQQRLSDGQHWTRRQWAEARLAERYSKRIPAAVNQAMANAASDADRYISEYNIWMHHLLDAQGKRLFAPKLRLLSHWNLRDQIKADYSDAENGLAKQRTIQKVMERIVTQEIPASVIDNPGVDWNPVNNAVFPSPARDGEPRAKASSSNAREPDTRYAVLLADYKAMRQADPYSPTAPTYIQRVFDEDMQIPEARVQAMLEQVLSSPLVAQTAKLIESRLGRPLEPFDVWYNGFRPRGAYSEAQLDAIVAKQYPTADAYKQDMPNILRKLGFSAERAKYLASNIAVDAARGSGHAMGAEMRGAQAHLRTRVEAGGMNYKGYNIAVHEMGHNVEQTFSLNDIDHTLLQGVPNTAFTEALAFTFQNRDLELLGLTKPDAQSASLKTLNDFWATYEIAGVALVDMNVWRWMYAHPQTTPAQLREATVKISKDVWNQYYAPIFGQKDVVLLGIYSHTINSFLYLPNYPLGHMIAFQIEAQVDKAGDFGGEFERVAKIGRVTPDQWMIAATGAPVGPEALLAATEKALSQLNSK</sequence>
<evidence type="ECO:0000313" key="3">
    <source>
        <dbReference type="Proteomes" id="UP000244248"/>
    </source>
</evidence>
<reference evidence="2 3" key="1">
    <citation type="submission" date="2018-04" db="EMBL/GenBank/DDBJ databases">
        <title>Novel species isolated from glacier.</title>
        <authorList>
            <person name="Liu Q."/>
            <person name="Xin Y.-H."/>
        </authorList>
    </citation>
    <scope>NUCLEOTIDE SEQUENCE [LARGE SCALE GENOMIC DNA]</scope>
    <source>
        <strain evidence="2 3">GT1R17</strain>
    </source>
</reference>